<evidence type="ECO:0000313" key="1">
    <source>
        <dbReference type="EMBL" id="JAH49153.1"/>
    </source>
</evidence>
<reference evidence="1" key="1">
    <citation type="submission" date="2014-11" db="EMBL/GenBank/DDBJ databases">
        <authorList>
            <person name="Amaro Gonzalez C."/>
        </authorList>
    </citation>
    <scope>NUCLEOTIDE SEQUENCE</scope>
</reference>
<accession>A0A0E9T8R4</accession>
<reference evidence="1" key="2">
    <citation type="journal article" date="2015" name="Fish Shellfish Immunol.">
        <title>Early steps in the European eel (Anguilla anguilla)-Vibrio vulnificus interaction in the gills: Role of the RtxA13 toxin.</title>
        <authorList>
            <person name="Callol A."/>
            <person name="Pajuelo D."/>
            <person name="Ebbesson L."/>
            <person name="Teles M."/>
            <person name="MacKenzie S."/>
            <person name="Amaro C."/>
        </authorList>
    </citation>
    <scope>NUCLEOTIDE SEQUENCE</scope>
</reference>
<dbReference type="EMBL" id="GBXM01059424">
    <property type="protein sequence ID" value="JAH49153.1"/>
    <property type="molecule type" value="Transcribed_RNA"/>
</dbReference>
<organism evidence="1">
    <name type="scientific">Anguilla anguilla</name>
    <name type="common">European freshwater eel</name>
    <name type="synonym">Muraena anguilla</name>
    <dbReference type="NCBI Taxonomy" id="7936"/>
    <lineage>
        <taxon>Eukaryota</taxon>
        <taxon>Metazoa</taxon>
        <taxon>Chordata</taxon>
        <taxon>Craniata</taxon>
        <taxon>Vertebrata</taxon>
        <taxon>Euteleostomi</taxon>
        <taxon>Actinopterygii</taxon>
        <taxon>Neopterygii</taxon>
        <taxon>Teleostei</taxon>
        <taxon>Anguilliformes</taxon>
        <taxon>Anguillidae</taxon>
        <taxon>Anguilla</taxon>
    </lineage>
</organism>
<sequence length="71" mass="8386">MFYRQNVKIINNYKIMPYSAVLYSHVTHLTYKISAQKTFTAHIVHCRSIQQHHLVVHSHYATQIFQSRGKA</sequence>
<proteinExistence type="predicted"/>
<protein>
    <submittedName>
        <fullName evidence="1">Uncharacterized protein</fullName>
    </submittedName>
</protein>
<dbReference type="AlphaFoldDB" id="A0A0E9T8R4"/>
<name>A0A0E9T8R4_ANGAN</name>